<comment type="caution">
    <text evidence="5">The sequence shown here is derived from an EMBL/GenBank/DDBJ whole genome shotgun (WGS) entry which is preliminary data.</text>
</comment>
<dbReference type="EMBL" id="BAAALS010000004">
    <property type="protein sequence ID" value="GAA1741823.1"/>
    <property type="molecule type" value="Genomic_DNA"/>
</dbReference>
<dbReference type="Pfam" id="PF13458">
    <property type="entry name" value="Peripla_BP_6"/>
    <property type="match status" value="1"/>
</dbReference>
<dbReference type="InterPro" id="IPR028081">
    <property type="entry name" value="Leu-bd"/>
</dbReference>
<dbReference type="Gene3D" id="3.40.50.2300">
    <property type="match status" value="2"/>
</dbReference>
<dbReference type="SUPFAM" id="SSF53822">
    <property type="entry name" value="Periplasmic binding protein-like I"/>
    <property type="match status" value="1"/>
</dbReference>
<evidence type="ECO:0000256" key="2">
    <source>
        <dbReference type="ARBA" id="ARBA00022729"/>
    </source>
</evidence>
<sequence length="425" mass="44615">MRADNGWVKRLLTAAVAVLLTAAAGCATTDDRARPAGGRTLVVALDLPFQGAASDTSESVANAADIYLDEIGAMAGPYRIELRRYDNATATKGSWDDATCVRNATDHVAATDEVAVLGAANSGCTKLQLPTLNQDPAGPMLMVSHSNTNPGLTKPWEQGEPEKYFPTGRRGYARVITTDEYQGAAAAQFAARDLKVGRCAVLHDNQTYGQGVAEAFAEEAARQGVTVLDRGAWDARATTYTALFQAVKATDADCVFLSGIYDNNGGQLVKDKVAVLGPNSGAVPLIVPDGFFGFRDFQRLPAAEGAYLTFGGLGLAQMKAAGGAAARLLADYRARHGSEPASAYALYGVQALQVILAAVARSDGSRRGVRDQVFEGTGVSVPAAQAMLGKDVRIDPATGDVNVRDLSVLRMTGGAETFLKAWPLP</sequence>
<dbReference type="CDD" id="cd06342">
    <property type="entry name" value="PBP1_ABC_LIVBP-like"/>
    <property type="match status" value="1"/>
</dbReference>
<feature type="chain" id="PRO_5046376344" description="Leucine-binding protein domain-containing protein" evidence="3">
    <location>
        <begin position="28"/>
        <end position="425"/>
    </location>
</feature>
<dbReference type="PROSITE" id="PS51257">
    <property type="entry name" value="PROKAR_LIPOPROTEIN"/>
    <property type="match status" value="1"/>
</dbReference>
<evidence type="ECO:0000259" key="4">
    <source>
        <dbReference type="Pfam" id="PF13458"/>
    </source>
</evidence>
<dbReference type="PANTHER" id="PTHR47151">
    <property type="entry name" value="LEU/ILE/VAL-BINDING ABC TRANSPORTER SUBUNIT"/>
    <property type="match status" value="1"/>
</dbReference>
<feature type="domain" description="Leucine-binding protein" evidence="4">
    <location>
        <begin position="45"/>
        <end position="373"/>
    </location>
</feature>
<evidence type="ECO:0000256" key="1">
    <source>
        <dbReference type="ARBA" id="ARBA00010062"/>
    </source>
</evidence>
<keyword evidence="6" id="KW-1185">Reference proteome</keyword>
<gene>
    <name evidence="5" type="ORF">GCM10009681_10720</name>
</gene>
<evidence type="ECO:0000313" key="6">
    <source>
        <dbReference type="Proteomes" id="UP001500655"/>
    </source>
</evidence>
<keyword evidence="2 3" id="KW-0732">Signal</keyword>
<evidence type="ECO:0000256" key="3">
    <source>
        <dbReference type="SAM" id="SignalP"/>
    </source>
</evidence>
<dbReference type="Proteomes" id="UP001500655">
    <property type="component" value="Unassembled WGS sequence"/>
</dbReference>
<dbReference type="PANTHER" id="PTHR47151:SF2">
    <property type="entry name" value="AMINO ACID BINDING PROTEIN"/>
    <property type="match status" value="1"/>
</dbReference>
<feature type="signal peptide" evidence="3">
    <location>
        <begin position="1"/>
        <end position="27"/>
    </location>
</feature>
<dbReference type="InterPro" id="IPR028082">
    <property type="entry name" value="Peripla_BP_I"/>
</dbReference>
<comment type="similarity">
    <text evidence="1">Belongs to the leucine-binding protein family.</text>
</comment>
<organism evidence="5 6">
    <name type="scientific">Luedemannella helvata</name>
    <dbReference type="NCBI Taxonomy" id="349315"/>
    <lineage>
        <taxon>Bacteria</taxon>
        <taxon>Bacillati</taxon>
        <taxon>Actinomycetota</taxon>
        <taxon>Actinomycetes</taxon>
        <taxon>Micromonosporales</taxon>
        <taxon>Micromonosporaceae</taxon>
        <taxon>Luedemannella</taxon>
    </lineage>
</organism>
<reference evidence="5 6" key="1">
    <citation type="journal article" date="2019" name="Int. J. Syst. Evol. Microbiol.">
        <title>The Global Catalogue of Microorganisms (GCM) 10K type strain sequencing project: providing services to taxonomists for standard genome sequencing and annotation.</title>
        <authorList>
            <consortium name="The Broad Institute Genomics Platform"/>
            <consortium name="The Broad Institute Genome Sequencing Center for Infectious Disease"/>
            <person name="Wu L."/>
            <person name="Ma J."/>
        </authorList>
    </citation>
    <scope>NUCLEOTIDE SEQUENCE [LARGE SCALE GENOMIC DNA]</scope>
    <source>
        <strain evidence="5 6">JCM 13249</strain>
    </source>
</reference>
<protein>
    <recommendedName>
        <fullName evidence="4">Leucine-binding protein domain-containing protein</fullName>
    </recommendedName>
</protein>
<evidence type="ECO:0000313" key="5">
    <source>
        <dbReference type="EMBL" id="GAA1741823.1"/>
    </source>
</evidence>
<name>A0ABN2JWY0_9ACTN</name>
<proteinExistence type="inferred from homology"/>
<accession>A0ABN2JWY0</accession>